<organism evidence="2">
    <name type="scientific">viral metagenome</name>
    <dbReference type="NCBI Taxonomy" id="1070528"/>
    <lineage>
        <taxon>unclassified sequences</taxon>
        <taxon>metagenomes</taxon>
        <taxon>organismal metagenomes</taxon>
    </lineage>
</organism>
<proteinExistence type="predicted"/>
<name>A0A6M3LIW3_9ZZZZ</name>
<dbReference type="EMBL" id="MT143116">
    <property type="protein sequence ID" value="QJA93028.1"/>
    <property type="molecule type" value="Genomic_DNA"/>
</dbReference>
<dbReference type="Pfam" id="PF12684">
    <property type="entry name" value="DUF3799"/>
    <property type="match status" value="1"/>
</dbReference>
<dbReference type="Gene3D" id="3.90.320.10">
    <property type="match status" value="1"/>
</dbReference>
<reference evidence="2" key="1">
    <citation type="submission" date="2020-03" db="EMBL/GenBank/DDBJ databases">
        <title>The deep terrestrial virosphere.</title>
        <authorList>
            <person name="Holmfeldt K."/>
            <person name="Nilsson E."/>
            <person name="Simone D."/>
            <person name="Lopez-Fernandez M."/>
            <person name="Wu X."/>
            <person name="de Brujin I."/>
            <person name="Lundin D."/>
            <person name="Andersson A."/>
            <person name="Bertilsson S."/>
            <person name="Dopson M."/>
        </authorList>
    </citation>
    <scope>NUCLEOTIDE SEQUENCE</scope>
    <source>
        <strain evidence="2">MM415B04389</strain>
    </source>
</reference>
<accession>A0A6M3LIW3</accession>
<evidence type="ECO:0000259" key="1">
    <source>
        <dbReference type="Pfam" id="PF12684"/>
    </source>
</evidence>
<dbReference type="AlphaFoldDB" id="A0A6M3LIW3"/>
<feature type="domain" description="Putative exodeoxyribonuclease 8 PDDEXK-like" evidence="1">
    <location>
        <begin position="64"/>
        <end position="265"/>
    </location>
</feature>
<dbReference type="InterPro" id="IPR024432">
    <property type="entry name" value="Put_RecE_PDDEXK-like_dom"/>
</dbReference>
<protein>
    <recommendedName>
        <fullName evidence="1">Putative exodeoxyribonuclease 8 PDDEXK-like domain-containing protein</fullName>
    </recommendedName>
</protein>
<evidence type="ECO:0000313" key="2">
    <source>
        <dbReference type="EMBL" id="QJA93028.1"/>
    </source>
</evidence>
<dbReference type="InterPro" id="IPR011604">
    <property type="entry name" value="PDDEXK-like_dom_sf"/>
</dbReference>
<gene>
    <name evidence="2" type="ORF">MM415B04389_0010</name>
</gene>
<sequence>MKIETGFYRISLRDYHNDPAAREWYSKSSLSTLLSGSPRQFRYEQDHPEILDIFDLKAEKWNRGTAIHTYLLELELFEKEIIVIPEFFGTGSRKEKAEWQDHIRAEGKTPIKPEVLDICKGLEDSLNSGWYGTAARLIQDPCAIIEQSGFWIDAKTGLKCKTRPDTINLQMELWDLKSHTPGRAPFASQICSLDYDLQAYMGLEGVSRITGKEHRDFGFIALHTIAPYDVEVVHCDADMIRSGEEKFERATRILKECLDKNMWPGLPDEVMEVAPPAWRMKQLYGKERTYYE</sequence>